<evidence type="ECO:0000313" key="3">
    <source>
        <dbReference type="Proteomes" id="UP000683507"/>
    </source>
</evidence>
<dbReference type="RefSeq" id="WP_258540671.1">
    <property type="nucleotide sequence ID" value="NZ_OU015584.1"/>
</dbReference>
<feature type="signal peptide" evidence="1">
    <location>
        <begin position="1"/>
        <end position="20"/>
    </location>
</feature>
<evidence type="ECO:0000313" key="2">
    <source>
        <dbReference type="EMBL" id="CAG5077605.1"/>
    </source>
</evidence>
<gene>
    <name evidence="2" type="ORF">CRYO30217_00436</name>
</gene>
<dbReference type="Proteomes" id="UP000683507">
    <property type="component" value="Chromosome"/>
</dbReference>
<name>A0A916JJM2_9FLAO</name>
<sequence>MKQLAFASIFLLVGAVNLFAQSTETVKNYFDVYKTQLSEKYTVISGTNTMHGLYQSYNQNGDIIKTVNYKNGKRHGSVKHYNSVTLDLEYSGTFNEGEPVEETGYFRKGQKKFYKKADGVWKIWYESGQLAVEAFIGQGKWGAGNDYSPNLMDYYMVSPSGDLIYPKSVKFFHKNGSISAENSFGADGLSSSYVSYDIDGSVIYKRENQGDRGYTETYFQNSSPLVSRSLLLIPSKEEYSPFESLLDGEYVIYNSIGEKVGGGIYVKGKREGEWKYFLDEKGNLCSLLDENGERFLVHDEPHYYRTVQYKNGIPEKVTVYTIQNEKTWEGSMLTDFPDKLHGECKTYQNNKVIAINNYNSGIEHGEQSYFYPSGKLKIRKTQNNGKSIKVEAWFESGQQSQLVVYRDDDNVYESQLWYENGNIKESGLLSGDSPDKKIGIWKFYSESGDLVEVKEYNQYGSVIKTYDGQDYLKLEEQKLKQEQEKVEREEHNKKMRHYDNNIFVIYGKKVASSPRKGGLKDKVDEAYIEIVQPDIPITKIKKKRLYKAYEILFEHLEDISKTVDSDLDAAISATDAMVSLCNKMLQLINEDTDELEDKLKKEKDPLVIAELLEIKI</sequence>
<keyword evidence="1" id="KW-0732">Signal</keyword>
<dbReference type="InterPro" id="IPR011652">
    <property type="entry name" value="MORN_2"/>
</dbReference>
<reference evidence="2" key="1">
    <citation type="submission" date="2021-04" db="EMBL/GenBank/DDBJ databases">
        <authorList>
            <person name="Rodrigo-Torres L."/>
            <person name="Arahal R. D."/>
            <person name="Lucena T."/>
        </authorList>
    </citation>
    <scope>NUCLEOTIDE SEQUENCE</scope>
    <source>
        <strain evidence="2">AS29M-1</strain>
    </source>
</reference>
<feature type="chain" id="PRO_5037437172" description="Toxin-antitoxin system YwqK family antitoxin" evidence="1">
    <location>
        <begin position="21"/>
        <end position="616"/>
    </location>
</feature>
<dbReference type="EMBL" id="OU015584">
    <property type="protein sequence ID" value="CAG5077605.1"/>
    <property type="molecule type" value="Genomic_DNA"/>
</dbReference>
<dbReference type="AlphaFoldDB" id="A0A916JJM2"/>
<protein>
    <recommendedName>
        <fullName evidence="4">Toxin-antitoxin system YwqK family antitoxin</fullName>
    </recommendedName>
</protein>
<evidence type="ECO:0000256" key="1">
    <source>
        <dbReference type="SAM" id="SignalP"/>
    </source>
</evidence>
<dbReference type="Pfam" id="PF07661">
    <property type="entry name" value="MORN_2"/>
    <property type="match status" value="4"/>
</dbReference>
<accession>A0A916JJM2</accession>
<dbReference type="Gene3D" id="3.90.930.1">
    <property type="match status" value="2"/>
</dbReference>
<dbReference type="Gene3D" id="2.20.110.10">
    <property type="entry name" value="Histone H3 K4-specific methyltransferase SET7/9 N-terminal domain"/>
    <property type="match status" value="1"/>
</dbReference>
<dbReference type="SUPFAM" id="SSF82185">
    <property type="entry name" value="Histone H3 K4-specific methyltransferase SET7/9 N-terminal domain"/>
    <property type="match status" value="2"/>
</dbReference>
<dbReference type="KEGG" id="ptan:CRYO30217_00436"/>
<evidence type="ECO:0008006" key="4">
    <source>
        <dbReference type="Google" id="ProtNLM"/>
    </source>
</evidence>
<keyword evidence="3" id="KW-1185">Reference proteome</keyword>
<proteinExistence type="predicted"/>
<organism evidence="2 3">
    <name type="scientific">Parvicella tangerina</name>
    <dbReference type="NCBI Taxonomy" id="2829795"/>
    <lineage>
        <taxon>Bacteria</taxon>
        <taxon>Pseudomonadati</taxon>
        <taxon>Bacteroidota</taxon>
        <taxon>Flavobacteriia</taxon>
        <taxon>Flavobacteriales</taxon>
        <taxon>Parvicellaceae</taxon>
        <taxon>Parvicella</taxon>
    </lineage>
</organism>